<organism evidence="5">
    <name type="scientific">Selaginella moellendorffii</name>
    <name type="common">Spikemoss</name>
    <dbReference type="NCBI Taxonomy" id="88036"/>
    <lineage>
        <taxon>Eukaryota</taxon>
        <taxon>Viridiplantae</taxon>
        <taxon>Streptophyta</taxon>
        <taxon>Embryophyta</taxon>
        <taxon>Tracheophyta</taxon>
        <taxon>Lycopodiopsida</taxon>
        <taxon>Selaginellales</taxon>
        <taxon>Selaginellaceae</taxon>
        <taxon>Selaginella</taxon>
    </lineage>
</organism>
<dbReference type="SUPFAM" id="SSF53254">
    <property type="entry name" value="Phosphoglycerate mutase-like"/>
    <property type="match status" value="1"/>
</dbReference>
<dbReference type="Pfam" id="PF00300">
    <property type="entry name" value="His_Phos_1"/>
    <property type="match status" value="2"/>
</dbReference>
<dbReference type="Gramene" id="EFJ36326">
    <property type="protein sequence ID" value="EFJ36326"/>
    <property type="gene ID" value="SELMODRAFT_404227"/>
</dbReference>
<dbReference type="InterPro" id="IPR050275">
    <property type="entry name" value="PGM_Phosphatase"/>
</dbReference>
<dbReference type="GO" id="GO:0005737">
    <property type="term" value="C:cytoplasm"/>
    <property type="evidence" value="ECO:0000318"/>
    <property type="project" value="GO_Central"/>
</dbReference>
<dbReference type="CDD" id="cd07067">
    <property type="entry name" value="HP_PGM_like"/>
    <property type="match status" value="1"/>
</dbReference>
<dbReference type="Gene3D" id="3.40.50.1240">
    <property type="entry name" value="Phosphoglycerate mutase-like"/>
    <property type="match status" value="1"/>
</dbReference>
<comment type="similarity">
    <text evidence="3">Belongs to the phosphoglycerate mutase family.</text>
</comment>
<keyword evidence="5" id="KW-1185">Reference proteome</keyword>
<dbReference type="PROSITE" id="PS00175">
    <property type="entry name" value="PG_MUTASE"/>
    <property type="match status" value="1"/>
</dbReference>
<dbReference type="PANTHER" id="PTHR48100">
    <property type="entry name" value="BROAD-SPECIFICITY PHOSPHATASE YOR283W-RELATED"/>
    <property type="match status" value="1"/>
</dbReference>
<dbReference type="InterPro" id="IPR029033">
    <property type="entry name" value="His_PPase_superfam"/>
</dbReference>
<evidence type="ECO:0000256" key="2">
    <source>
        <dbReference type="ARBA" id="ARBA00023235"/>
    </source>
</evidence>
<evidence type="ECO:0000313" key="4">
    <source>
        <dbReference type="EMBL" id="EFJ36326.1"/>
    </source>
</evidence>
<evidence type="ECO:0000256" key="1">
    <source>
        <dbReference type="ARBA" id="ARBA00023152"/>
    </source>
</evidence>
<protein>
    <recommendedName>
        <fullName evidence="6">Phosphoglycerate mutase-like protein</fullName>
    </recommendedName>
</protein>
<evidence type="ECO:0000313" key="5">
    <source>
        <dbReference type="Proteomes" id="UP000001514"/>
    </source>
</evidence>
<dbReference type="AlphaFoldDB" id="D8QUN8"/>
<dbReference type="KEGG" id="smo:SELMODRAFT_404227"/>
<dbReference type="HOGENOM" id="CLU_039184_4_0_1"/>
<dbReference type="PANTHER" id="PTHR48100:SF1">
    <property type="entry name" value="HISTIDINE PHOSPHATASE FAMILY PROTEIN-RELATED"/>
    <property type="match status" value="1"/>
</dbReference>
<evidence type="ECO:0008006" key="6">
    <source>
        <dbReference type="Google" id="ProtNLM"/>
    </source>
</evidence>
<reference evidence="4 5" key="1">
    <citation type="journal article" date="2011" name="Science">
        <title>The Selaginella genome identifies genetic changes associated with the evolution of vascular plants.</title>
        <authorList>
            <person name="Banks J.A."/>
            <person name="Nishiyama T."/>
            <person name="Hasebe M."/>
            <person name="Bowman J.L."/>
            <person name="Gribskov M."/>
            <person name="dePamphilis C."/>
            <person name="Albert V.A."/>
            <person name="Aono N."/>
            <person name="Aoyama T."/>
            <person name="Ambrose B.A."/>
            <person name="Ashton N.W."/>
            <person name="Axtell M.J."/>
            <person name="Barker E."/>
            <person name="Barker M.S."/>
            <person name="Bennetzen J.L."/>
            <person name="Bonawitz N.D."/>
            <person name="Chapple C."/>
            <person name="Cheng C."/>
            <person name="Correa L.G."/>
            <person name="Dacre M."/>
            <person name="DeBarry J."/>
            <person name="Dreyer I."/>
            <person name="Elias M."/>
            <person name="Engstrom E.M."/>
            <person name="Estelle M."/>
            <person name="Feng L."/>
            <person name="Finet C."/>
            <person name="Floyd S.K."/>
            <person name="Frommer W.B."/>
            <person name="Fujita T."/>
            <person name="Gramzow L."/>
            <person name="Gutensohn M."/>
            <person name="Harholt J."/>
            <person name="Hattori M."/>
            <person name="Heyl A."/>
            <person name="Hirai T."/>
            <person name="Hiwatashi Y."/>
            <person name="Ishikawa M."/>
            <person name="Iwata M."/>
            <person name="Karol K.G."/>
            <person name="Koehler B."/>
            <person name="Kolukisaoglu U."/>
            <person name="Kubo M."/>
            <person name="Kurata T."/>
            <person name="Lalonde S."/>
            <person name="Li K."/>
            <person name="Li Y."/>
            <person name="Litt A."/>
            <person name="Lyons E."/>
            <person name="Manning G."/>
            <person name="Maruyama T."/>
            <person name="Michael T.P."/>
            <person name="Mikami K."/>
            <person name="Miyazaki S."/>
            <person name="Morinaga S."/>
            <person name="Murata T."/>
            <person name="Mueller-Roeber B."/>
            <person name="Nelson D.R."/>
            <person name="Obara M."/>
            <person name="Oguri Y."/>
            <person name="Olmstead R.G."/>
            <person name="Onodera N."/>
            <person name="Petersen B.L."/>
            <person name="Pils B."/>
            <person name="Prigge M."/>
            <person name="Rensing S.A."/>
            <person name="Riano-Pachon D.M."/>
            <person name="Roberts A.W."/>
            <person name="Sato Y."/>
            <person name="Scheller H.V."/>
            <person name="Schulz B."/>
            <person name="Schulz C."/>
            <person name="Shakirov E.V."/>
            <person name="Shibagaki N."/>
            <person name="Shinohara N."/>
            <person name="Shippen D.E."/>
            <person name="Soerensen I."/>
            <person name="Sotooka R."/>
            <person name="Sugimoto N."/>
            <person name="Sugita M."/>
            <person name="Sumikawa N."/>
            <person name="Tanurdzic M."/>
            <person name="Theissen G."/>
            <person name="Ulvskov P."/>
            <person name="Wakazuki S."/>
            <person name="Weng J.K."/>
            <person name="Willats W.W."/>
            <person name="Wipf D."/>
            <person name="Wolf P.G."/>
            <person name="Yang L."/>
            <person name="Zimmer A.D."/>
            <person name="Zhu Q."/>
            <person name="Mitros T."/>
            <person name="Hellsten U."/>
            <person name="Loque D."/>
            <person name="Otillar R."/>
            <person name="Salamov A."/>
            <person name="Schmutz J."/>
            <person name="Shapiro H."/>
            <person name="Lindquist E."/>
            <person name="Lucas S."/>
            <person name="Rokhsar D."/>
            <person name="Grigoriev I.V."/>
        </authorList>
    </citation>
    <scope>NUCLEOTIDE SEQUENCE [LARGE SCALE GENOMIC DNA]</scope>
</reference>
<name>D8QUN8_SELML</name>
<proteinExistence type="inferred from homology"/>
<dbReference type="InterPro" id="IPR001345">
    <property type="entry name" value="PG/BPGM_mutase_AS"/>
</dbReference>
<accession>D8QUN8</accession>
<dbReference type="OrthoDB" id="496981at2759"/>
<gene>
    <name evidence="4" type="ORF">SELMODRAFT_404227</name>
</gene>
<keyword evidence="2" id="KW-0413">Isomerase</keyword>
<dbReference type="InParanoid" id="D8QUN8"/>
<dbReference type="OMA" id="SEYRNMF"/>
<evidence type="ECO:0000256" key="3">
    <source>
        <dbReference type="ARBA" id="ARBA00038362"/>
    </source>
</evidence>
<dbReference type="GO" id="GO:0016791">
    <property type="term" value="F:phosphatase activity"/>
    <property type="evidence" value="ECO:0000318"/>
    <property type="project" value="GO_Central"/>
</dbReference>
<sequence length="293" mass="33188">MDSKVLHLVRHGQAFHNVQGEILLQMRSSWKIFLDGRWRRLTLKHFLRAFRCLWLLLCCIVSPAPPRPSSSPAAVMPIYYEHADASLTATGWEQAEFLHREFRISGLRDRVELVVVSPLTRTLQTASGIFGGGNFTDTTDQLAAPLMVDNVGRCPRPAISSANSPPFVALELCREKLGTMPCDQRSPRSKSEIQFPGIDFSNIEQDQDELWKPDRRELEEELDKRARAFLEWLWSRGEEEIAVVSHAGFLTNLVTKFGDEAVNKTVFANCELRSVRLRKIVTGSDYAFELTAA</sequence>
<dbReference type="Proteomes" id="UP000001514">
    <property type="component" value="Unassembled WGS sequence"/>
</dbReference>
<dbReference type="EMBL" id="GL377567">
    <property type="protein sequence ID" value="EFJ36326.1"/>
    <property type="molecule type" value="Genomic_DNA"/>
</dbReference>
<dbReference type="InterPro" id="IPR013078">
    <property type="entry name" value="His_Pase_superF_clade-1"/>
</dbReference>
<dbReference type="eggNOG" id="KOG4754">
    <property type="taxonomic scope" value="Eukaryota"/>
</dbReference>
<keyword evidence="1" id="KW-0324">Glycolysis</keyword>
<dbReference type="SMART" id="SM00855">
    <property type="entry name" value="PGAM"/>
    <property type="match status" value="1"/>
</dbReference>